<keyword evidence="4 10" id="KW-0547">Nucleotide-binding</keyword>
<feature type="region of interest" description="Disordered" evidence="11">
    <location>
        <begin position="1"/>
        <end position="26"/>
    </location>
</feature>
<evidence type="ECO:0000259" key="12">
    <source>
        <dbReference type="Pfam" id="PF00133"/>
    </source>
</evidence>
<dbReference type="FunFam" id="3.40.50.620:FF:000338">
    <property type="entry name" value="Leucine--tRNA ligase, mitochondrial"/>
    <property type="match status" value="1"/>
</dbReference>
<dbReference type="Gene3D" id="3.90.740.10">
    <property type="entry name" value="Valyl/Leucyl/Isoleucyl-tRNA synthetase, editing domain"/>
    <property type="match status" value="1"/>
</dbReference>
<evidence type="ECO:0000256" key="5">
    <source>
        <dbReference type="ARBA" id="ARBA00022840"/>
    </source>
</evidence>
<evidence type="ECO:0000256" key="11">
    <source>
        <dbReference type="SAM" id="MobiDB-lite"/>
    </source>
</evidence>
<dbReference type="InterPro" id="IPR009008">
    <property type="entry name" value="Val/Leu/Ile-tRNA-synth_edit"/>
</dbReference>
<comment type="catalytic activity">
    <reaction evidence="9">
        <text>tRNA(Leu) + L-leucine + ATP = L-leucyl-tRNA(Leu) + AMP + diphosphate</text>
        <dbReference type="Rhea" id="RHEA:11688"/>
        <dbReference type="Rhea" id="RHEA-COMP:9613"/>
        <dbReference type="Rhea" id="RHEA-COMP:9622"/>
        <dbReference type="ChEBI" id="CHEBI:30616"/>
        <dbReference type="ChEBI" id="CHEBI:33019"/>
        <dbReference type="ChEBI" id="CHEBI:57427"/>
        <dbReference type="ChEBI" id="CHEBI:78442"/>
        <dbReference type="ChEBI" id="CHEBI:78494"/>
        <dbReference type="ChEBI" id="CHEBI:456215"/>
        <dbReference type="EC" id="6.1.1.4"/>
    </reaction>
</comment>
<dbReference type="GO" id="GO:0002161">
    <property type="term" value="F:aminoacyl-tRNA deacylase activity"/>
    <property type="evidence" value="ECO:0007669"/>
    <property type="project" value="InterPro"/>
</dbReference>
<evidence type="ECO:0000256" key="7">
    <source>
        <dbReference type="ARBA" id="ARBA00023146"/>
    </source>
</evidence>
<evidence type="ECO:0000313" key="16">
    <source>
        <dbReference type="Proteomes" id="UP000242519"/>
    </source>
</evidence>
<dbReference type="GO" id="GO:0032543">
    <property type="term" value="P:mitochondrial translation"/>
    <property type="evidence" value="ECO:0007669"/>
    <property type="project" value="TreeGrafter"/>
</dbReference>
<comment type="caution">
    <text evidence="15">The sequence shown here is derived from an EMBL/GenBank/DDBJ whole genome shotgun (WGS) entry which is preliminary data.</text>
</comment>
<dbReference type="NCBIfam" id="TIGR00396">
    <property type="entry name" value="leuS_bact"/>
    <property type="match status" value="1"/>
</dbReference>
<dbReference type="Pfam" id="PF08264">
    <property type="entry name" value="Anticodon_1"/>
    <property type="match status" value="1"/>
</dbReference>
<evidence type="ECO:0000256" key="2">
    <source>
        <dbReference type="ARBA" id="ARBA00013164"/>
    </source>
</evidence>
<dbReference type="OrthoDB" id="15954at2759"/>
<evidence type="ECO:0000256" key="8">
    <source>
        <dbReference type="ARBA" id="ARBA00030520"/>
    </source>
</evidence>
<proteinExistence type="inferred from homology"/>
<dbReference type="PANTHER" id="PTHR43740:SF2">
    <property type="entry name" value="LEUCINE--TRNA LIGASE, MITOCHONDRIAL"/>
    <property type="match status" value="1"/>
</dbReference>
<dbReference type="InterPro" id="IPR009080">
    <property type="entry name" value="tRNAsynth_Ia_anticodon-bd"/>
</dbReference>
<evidence type="ECO:0000256" key="9">
    <source>
        <dbReference type="ARBA" id="ARBA00047469"/>
    </source>
</evidence>
<dbReference type="Pfam" id="PF13603">
    <property type="entry name" value="tRNA-synt_1_2"/>
    <property type="match status" value="1"/>
</dbReference>
<evidence type="ECO:0000313" key="15">
    <source>
        <dbReference type="EMBL" id="OWP01855.1"/>
    </source>
</evidence>
<dbReference type="EC" id="6.1.1.4" evidence="2"/>
<evidence type="ECO:0000256" key="1">
    <source>
        <dbReference type="ARBA" id="ARBA00005594"/>
    </source>
</evidence>
<dbReference type="SUPFAM" id="SSF47323">
    <property type="entry name" value="Anticodon-binding domain of a subclass of class I aminoacyl-tRNA synthetases"/>
    <property type="match status" value="1"/>
</dbReference>
<dbReference type="InterPro" id="IPR001412">
    <property type="entry name" value="aa-tRNA-synth_I_CS"/>
</dbReference>
<dbReference type="Gene3D" id="1.10.730.10">
    <property type="entry name" value="Isoleucyl-tRNA Synthetase, Domain 1"/>
    <property type="match status" value="2"/>
</dbReference>
<evidence type="ECO:0000256" key="6">
    <source>
        <dbReference type="ARBA" id="ARBA00022917"/>
    </source>
</evidence>
<dbReference type="SUPFAM" id="SSF52374">
    <property type="entry name" value="Nucleotidylyl transferase"/>
    <property type="match status" value="1"/>
</dbReference>
<comment type="similarity">
    <text evidence="1 10">Belongs to the class-I aminoacyl-tRNA synthetase family.</text>
</comment>
<gene>
    <name evidence="15" type="ORF">B2J93_4705</name>
</gene>
<dbReference type="FunFam" id="3.40.50.620:FF:000003">
    <property type="entry name" value="Leucine--tRNA ligase"/>
    <property type="match status" value="1"/>
</dbReference>
<dbReference type="HAMAP" id="MF_00049_B">
    <property type="entry name" value="Leu_tRNA_synth_B"/>
    <property type="match status" value="1"/>
</dbReference>
<keyword evidence="5 10" id="KW-0067">ATP-binding</keyword>
<evidence type="ECO:0000256" key="4">
    <source>
        <dbReference type="ARBA" id="ARBA00022741"/>
    </source>
</evidence>
<dbReference type="GO" id="GO:0005739">
    <property type="term" value="C:mitochondrion"/>
    <property type="evidence" value="ECO:0007669"/>
    <property type="project" value="TreeGrafter"/>
</dbReference>
<keyword evidence="6 10" id="KW-0648">Protein biosynthesis</keyword>
<evidence type="ECO:0000256" key="10">
    <source>
        <dbReference type="RuleBase" id="RU363035"/>
    </source>
</evidence>
<dbReference type="CDD" id="cd00812">
    <property type="entry name" value="LeuRS_core"/>
    <property type="match status" value="1"/>
</dbReference>
<feature type="domain" description="Methionyl/Valyl/Leucyl/Isoleucyl-tRNA synthetase anticodon-binding" evidence="13">
    <location>
        <begin position="838"/>
        <end position="1029"/>
    </location>
</feature>
<dbReference type="GO" id="GO:0004823">
    <property type="term" value="F:leucine-tRNA ligase activity"/>
    <property type="evidence" value="ECO:0007669"/>
    <property type="project" value="UniProtKB-EC"/>
</dbReference>
<dbReference type="AlphaFoldDB" id="A0A218Z3N3"/>
<dbReference type="Gene3D" id="3.10.20.590">
    <property type="match status" value="1"/>
</dbReference>
<dbReference type="InterPro" id="IPR014729">
    <property type="entry name" value="Rossmann-like_a/b/a_fold"/>
</dbReference>
<dbReference type="InterPro" id="IPR002300">
    <property type="entry name" value="aa-tRNA-synth_Ia"/>
</dbReference>
<organism evidence="15 16">
    <name type="scientific">Diplocarpon coronariae</name>
    <dbReference type="NCBI Taxonomy" id="2795749"/>
    <lineage>
        <taxon>Eukaryota</taxon>
        <taxon>Fungi</taxon>
        <taxon>Dikarya</taxon>
        <taxon>Ascomycota</taxon>
        <taxon>Pezizomycotina</taxon>
        <taxon>Leotiomycetes</taxon>
        <taxon>Helotiales</taxon>
        <taxon>Drepanopezizaceae</taxon>
        <taxon>Diplocarpon</taxon>
    </lineage>
</organism>
<protein>
    <recommendedName>
        <fullName evidence="2">leucine--tRNA ligase</fullName>
        <ecNumber evidence="2">6.1.1.4</ecNumber>
    </recommendedName>
    <alternativeName>
        <fullName evidence="8">Leucyl-tRNA synthetase</fullName>
    </alternativeName>
</protein>
<feature type="domain" description="Leucyl-tRNA synthetase editing" evidence="14">
    <location>
        <begin position="274"/>
        <end position="466"/>
    </location>
</feature>
<evidence type="ECO:0000259" key="14">
    <source>
        <dbReference type="Pfam" id="PF13603"/>
    </source>
</evidence>
<feature type="domain" description="Aminoacyl-tRNA synthetase class Ia" evidence="12">
    <location>
        <begin position="481"/>
        <end position="645"/>
    </location>
</feature>
<accession>A0A218Z3N3</accession>
<dbReference type="InterPro" id="IPR025709">
    <property type="entry name" value="Leu_tRNA-synth_edit"/>
</dbReference>
<evidence type="ECO:0000256" key="3">
    <source>
        <dbReference type="ARBA" id="ARBA00022598"/>
    </source>
</evidence>
<keyword evidence="16" id="KW-1185">Reference proteome</keyword>
<dbReference type="PRINTS" id="PR00985">
    <property type="entry name" value="TRNASYNTHLEU"/>
</dbReference>
<dbReference type="PANTHER" id="PTHR43740">
    <property type="entry name" value="LEUCYL-TRNA SYNTHETASE"/>
    <property type="match status" value="1"/>
</dbReference>
<evidence type="ECO:0000259" key="13">
    <source>
        <dbReference type="Pfam" id="PF08264"/>
    </source>
</evidence>
<dbReference type="InParanoid" id="A0A218Z3N3"/>
<dbReference type="PROSITE" id="PS00178">
    <property type="entry name" value="AA_TRNA_LIGASE_I"/>
    <property type="match status" value="1"/>
</dbReference>
<dbReference type="SUPFAM" id="SSF50677">
    <property type="entry name" value="ValRS/IleRS/LeuRS editing domain"/>
    <property type="match status" value="1"/>
</dbReference>
<keyword evidence="7 10" id="KW-0030">Aminoacyl-tRNA synthetase</keyword>
<dbReference type="STRING" id="503106.A0A218Z3N3"/>
<dbReference type="FunCoup" id="A0A218Z3N3">
    <property type="interactions" value="477"/>
</dbReference>
<dbReference type="Gene3D" id="3.40.50.620">
    <property type="entry name" value="HUPs"/>
    <property type="match status" value="2"/>
</dbReference>
<keyword evidence="3 10" id="KW-0436">Ligase</keyword>
<dbReference type="FunFam" id="3.90.740.10:FF:000034">
    <property type="entry name" value="Leucine--tRNA ligase, mitochondrial"/>
    <property type="match status" value="1"/>
</dbReference>
<reference evidence="15 16" key="1">
    <citation type="submission" date="2017-04" db="EMBL/GenBank/DDBJ databases">
        <title>Draft genome sequence of Marssonina coronaria NL1: causal agent of apple blotch.</title>
        <authorList>
            <person name="Cheng Q."/>
        </authorList>
    </citation>
    <scope>NUCLEOTIDE SEQUENCE [LARGE SCALE GENOMIC DNA]</scope>
    <source>
        <strain evidence="15 16">NL1</strain>
    </source>
</reference>
<dbReference type="Proteomes" id="UP000242519">
    <property type="component" value="Unassembled WGS sequence"/>
</dbReference>
<sequence>MHSSIGRHTGRGIIGRGYQNSRSRNSRPFLIKQARSKSSSNTTLDLQTLDAKWQALWQAEQALDGQKRQESDKLKPKIGSSEKTGRYVLPMFPYPSGDLHLGHLRVYTISDVLARFQRMQGHEVIHPIGWDAFGLPAENAAIERGIDPATWTRQNVEKMQRQLRAMNGHWDWDREFATCDPSFYKHTQQLFLMLHGAGLAYQAESLVNYDPVDNTVLANEQVDSNGCSWRSGAKVEKKMLKQWFFKISQFRQELLDGLENLENQWPDRVLAMQKNWLGKSTGARIRFPVVADDKQTHSDIEVFTTRPDTIFGVQYIALASTHPIVQALAKTDVELQSFLDNMPTLPQNSKMGYLLHHIHALNPLSYEESSPEAIKASLPIYVAPYVLGDYGDGAVMGVPGHDTRDHSFWKHVRNDDPIRVVISQSADEATSFLTNEPYVCPGYLNRHAGPLAGLTSSDAAKTILSILARKQLGSAAESWRLRDWLVSRQRYWGTPIPIIHCGSCGSVPVPNDQLPVELPPVEDHWAHGKPHNPLEHAHDWMNTTCPQCGDAAKRDTDTMDTFVDSSWYFMRFPDPSNDESPFSPESANQNLPVDLYVGGVEHAILHLLYARFISKFIATTPLWPEGKKRLAAEPFKMVLAQGMVHGKTYSDPETKRFLKPDEVDLTYLSRPLVKATNKVASVSFEKMSKSKYNGVDPSTCIAKYGADATRAHILFQAPVSEVLEWDEAKIAGITRWFHKLHGLIAENKRTWQYHVRADHFNPKLYFIKSVLPRQSHPTKPQEWLEGREGFAHLAFERKNAIKHAQAQSSIDQPFVNLETLDKLCEKSILIWNQALEHDRKFWRSVQSTIKTVTDAYDKTHSLNTVVSDLMRLTNTIADYHNTNIKDSDPLALRADYRLSLHATRALLQMMAPITPAFAEECWQLVAPVAIGQPAVLAPCARILIARIKTNFLACVALFRQIFKPGRLRKMDTLLSFYPPLPRARGPPGSVFKQPFPKVDGTFEMLVPSTQKCAVQVNGKLRLVLEIDKPGEGVPVKQLEAWMVKQILETVEGKEKLTGKGQSVDIRKAKKVVVVQGGRAVNFVV</sequence>
<dbReference type="GO" id="GO:0006429">
    <property type="term" value="P:leucyl-tRNA aminoacylation"/>
    <property type="evidence" value="ECO:0007669"/>
    <property type="project" value="InterPro"/>
</dbReference>
<dbReference type="InterPro" id="IPR002302">
    <property type="entry name" value="Leu-tRNA-ligase"/>
</dbReference>
<dbReference type="GO" id="GO:0005524">
    <property type="term" value="F:ATP binding"/>
    <property type="evidence" value="ECO:0007669"/>
    <property type="project" value="UniProtKB-KW"/>
</dbReference>
<dbReference type="InterPro" id="IPR013155">
    <property type="entry name" value="M/V/L/I-tRNA-synth_anticd-bd"/>
</dbReference>
<dbReference type="EMBL" id="MZNU01000257">
    <property type="protein sequence ID" value="OWP01855.1"/>
    <property type="molecule type" value="Genomic_DNA"/>
</dbReference>
<name>A0A218Z3N3_9HELO</name>
<dbReference type="Pfam" id="PF00133">
    <property type="entry name" value="tRNA-synt_1"/>
    <property type="match status" value="1"/>
</dbReference>